<reference evidence="1" key="1">
    <citation type="submission" date="2021-02" db="EMBL/GenBank/DDBJ databases">
        <authorList>
            <person name="Palmer J.M."/>
        </authorList>
    </citation>
    <scope>NUCLEOTIDE SEQUENCE</scope>
    <source>
        <strain evidence="1">SCRP734</strain>
    </source>
</reference>
<accession>A0A8T1V750</accession>
<name>A0A8T1V750_9STRA</name>
<dbReference type="AlphaFoldDB" id="A0A8T1V750"/>
<dbReference type="EMBL" id="JAGDFM010000620">
    <property type="protein sequence ID" value="KAG7376796.1"/>
    <property type="molecule type" value="Genomic_DNA"/>
</dbReference>
<gene>
    <name evidence="1" type="ORF">PHYPSEUDO_012738</name>
</gene>
<evidence type="ECO:0000313" key="1">
    <source>
        <dbReference type="EMBL" id="KAG7376796.1"/>
    </source>
</evidence>
<dbReference type="OrthoDB" id="91689at2759"/>
<sequence length="232" mass="25725">MPLSYGITCRRQTFHFAFREHSHSSSIDVTIAYTSPLCLEHFDEFDPFLQTSDDLHRLEDLLAAEAQRKWLQGAITGKTALIKDLKKVTRQHMKIANLLAAQSPSEQIGIFAKPSDDLLYAMDIQDIDDLYLLTDSVFRDFCGGKPNSASVEGSAEMQTEETGWSIIRPKGSGSVVEVCMKQETSYLKRPSAGSELAANRFNDVLQSIIQEHSQEITNGAKSVEHMLAGVAA</sequence>
<comment type="caution">
    <text evidence="1">The sequence shown here is derived from an EMBL/GenBank/DDBJ whole genome shotgun (WGS) entry which is preliminary data.</text>
</comment>
<evidence type="ECO:0000313" key="2">
    <source>
        <dbReference type="Proteomes" id="UP000694044"/>
    </source>
</evidence>
<organism evidence="1 2">
    <name type="scientific">Phytophthora pseudosyringae</name>
    <dbReference type="NCBI Taxonomy" id="221518"/>
    <lineage>
        <taxon>Eukaryota</taxon>
        <taxon>Sar</taxon>
        <taxon>Stramenopiles</taxon>
        <taxon>Oomycota</taxon>
        <taxon>Peronosporomycetes</taxon>
        <taxon>Peronosporales</taxon>
        <taxon>Peronosporaceae</taxon>
        <taxon>Phytophthora</taxon>
    </lineage>
</organism>
<keyword evidence="2" id="KW-1185">Reference proteome</keyword>
<protein>
    <submittedName>
        <fullName evidence="1">Uncharacterized protein</fullName>
    </submittedName>
</protein>
<proteinExistence type="predicted"/>
<dbReference type="Proteomes" id="UP000694044">
    <property type="component" value="Unassembled WGS sequence"/>
</dbReference>